<keyword evidence="3 12" id="KW-0813">Transport</keyword>
<gene>
    <name evidence="14" type="primary">ATP8</name>
</gene>
<keyword evidence="10 13" id="KW-0472">Membrane</keyword>
<evidence type="ECO:0000256" key="8">
    <source>
        <dbReference type="ARBA" id="ARBA00023065"/>
    </source>
</evidence>
<dbReference type="Pfam" id="PF00895">
    <property type="entry name" value="ATP-synt_8"/>
    <property type="match status" value="1"/>
</dbReference>
<keyword evidence="4 12" id="KW-0138">CF(0)</keyword>
<proteinExistence type="inferred from homology"/>
<evidence type="ECO:0000256" key="3">
    <source>
        <dbReference type="ARBA" id="ARBA00022448"/>
    </source>
</evidence>
<comment type="subcellular location">
    <subcellularLocation>
        <location evidence="1 12">Mitochondrion membrane</location>
        <topology evidence="1 12">Single-pass membrane protein</topology>
    </subcellularLocation>
</comment>
<evidence type="ECO:0000256" key="6">
    <source>
        <dbReference type="ARBA" id="ARBA00022781"/>
    </source>
</evidence>
<evidence type="ECO:0000256" key="9">
    <source>
        <dbReference type="ARBA" id="ARBA00023128"/>
    </source>
</evidence>
<keyword evidence="8 12" id="KW-0406">Ion transport</keyword>
<dbReference type="GO" id="GO:0015078">
    <property type="term" value="F:proton transmembrane transporter activity"/>
    <property type="evidence" value="ECO:0007669"/>
    <property type="project" value="InterPro"/>
</dbReference>
<keyword evidence="7 13" id="KW-1133">Transmembrane helix</keyword>
<evidence type="ECO:0000256" key="10">
    <source>
        <dbReference type="ARBA" id="ARBA00023136"/>
    </source>
</evidence>
<dbReference type="InterPro" id="IPR001421">
    <property type="entry name" value="ATP8_metazoa"/>
</dbReference>
<reference evidence="14" key="1">
    <citation type="journal article" date="2018" name="Mol. Phylogenet. Evol.">
        <title>A large-scale phylogeny of Microhylidae inferred from a combined dataset of 121 genes and 427 taxa.</title>
        <authorList>
            <person name="Tu N."/>
            <person name="Yang M."/>
            <person name="Liang D."/>
            <person name="Zhang P."/>
        </authorList>
    </citation>
    <scope>NUCLEOTIDE SEQUENCE</scope>
</reference>
<protein>
    <recommendedName>
        <fullName evidence="12">ATP synthase complex subunit 8</fullName>
    </recommendedName>
</protein>
<evidence type="ECO:0000256" key="11">
    <source>
        <dbReference type="ARBA" id="ARBA00023310"/>
    </source>
</evidence>
<evidence type="ECO:0000256" key="5">
    <source>
        <dbReference type="ARBA" id="ARBA00022692"/>
    </source>
</evidence>
<keyword evidence="6 12" id="KW-0375">Hydrogen ion transport</keyword>
<evidence type="ECO:0000256" key="13">
    <source>
        <dbReference type="SAM" id="Phobius"/>
    </source>
</evidence>
<dbReference type="GO" id="GO:0045259">
    <property type="term" value="C:proton-transporting ATP synthase complex"/>
    <property type="evidence" value="ECO:0007669"/>
    <property type="project" value="UniProtKB-KW"/>
</dbReference>
<evidence type="ECO:0000256" key="2">
    <source>
        <dbReference type="ARBA" id="ARBA00008892"/>
    </source>
</evidence>
<keyword evidence="9 12" id="KW-0496">Mitochondrion</keyword>
<name>A0A343VT36_9NEOB</name>
<dbReference type="InterPro" id="IPR050635">
    <property type="entry name" value="ATPase_protein_8"/>
</dbReference>
<evidence type="ECO:0000256" key="12">
    <source>
        <dbReference type="RuleBase" id="RU003661"/>
    </source>
</evidence>
<dbReference type="PANTHER" id="PTHR39937">
    <property type="entry name" value="ATP SYNTHASE PROTEIN 8"/>
    <property type="match status" value="1"/>
</dbReference>
<comment type="similarity">
    <text evidence="2 12">Belongs to the ATPase protein 8 family.</text>
</comment>
<accession>A0A343VT36</accession>
<dbReference type="AlphaFoldDB" id="A0A343VT36"/>
<dbReference type="GO" id="GO:0015986">
    <property type="term" value="P:proton motive force-driven ATP synthesis"/>
    <property type="evidence" value="ECO:0007669"/>
    <property type="project" value="InterPro"/>
</dbReference>
<keyword evidence="11" id="KW-0066">ATP synthesis</keyword>
<feature type="transmembrane region" description="Helical" evidence="13">
    <location>
        <begin position="6"/>
        <end position="23"/>
    </location>
</feature>
<keyword evidence="5 12" id="KW-0812">Transmembrane</keyword>
<evidence type="ECO:0000256" key="1">
    <source>
        <dbReference type="ARBA" id="ARBA00004304"/>
    </source>
</evidence>
<evidence type="ECO:0000256" key="4">
    <source>
        <dbReference type="ARBA" id="ARBA00022547"/>
    </source>
</evidence>
<dbReference type="PANTHER" id="PTHR39937:SF1">
    <property type="entry name" value="ATP SYNTHASE PROTEIN 8"/>
    <property type="match status" value="1"/>
</dbReference>
<geneLocation type="mitochondrion" evidence="14"/>
<sequence>MPQLTPAPWFFILISFWLIFILLSPQKILHHILLSDPLIKPIKTQHPNWTWTWPWL</sequence>
<organism evidence="14">
    <name type="scientific">Hylophorbus sp. TNHC-GDC 31221</name>
    <dbReference type="NCBI Taxonomy" id="2083437"/>
    <lineage>
        <taxon>Eukaryota</taxon>
        <taxon>Metazoa</taxon>
        <taxon>Chordata</taxon>
        <taxon>Craniata</taxon>
        <taxon>Vertebrata</taxon>
        <taxon>Euteleostomi</taxon>
        <taxon>Amphibia</taxon>
        <taxon>Batrachia</taxon>
        <taxon>Anura</taxon>
        <taxon>Neobatrachia</taxon>
        <taxon>Microhyloidea</taxon>
        <taxon>Microhylidae</taxon>
        <taxon>Asterophryinae</taxon>
        <taxon>Hylophorbus</taxon>
    </lineage>
</organism>
<dbReference type="GO" id="GO:0031966">
    <property type="term" value="C:mitochondrial membrane"/>
    <property type="evidence" value="ECO:0007669"/>
    <property type="project" value="UniProtKB-SubCell"/>
</dbReference>
<evidence type="ECO:0000256" key="7">
    <source>
        <dbReference type="ARBA" id="ARBA00022989"/>
    </source>
</evidence>
<dbReference type="EMBL" id="MG020763">
    <property type="protein sequence ID" value="AVP25551.1"/>
    <property type="molecule type" value="Genomic_DNA"/>
</dbReference>
<evidence type="ECO:0000313" key="14">
    <source>
        <dbReference type="EMBL" id="AVP25551.1"/>
    </source>
</evidence>